<dbReference type="Proteomes" id="UP001632038">
    <property type="component" value="Unassembled WGS sequence"/>
</dbReference>
<sequence length="164" mass="18380">MKTKTGQPNKFIRIITTPFRALRKAKDFYVRSMMDCGNRNIIGLQGTSHTPGLPRSFSASSSRSSNTDDEDYRELVRAASARCIGNRIDLDAYIRQEMKMKSGSRPGLRAMPGRSISVGMGRIDEDRPCCYFGEDHFIVNGNKVITDLKYPRSKSHAVTKTALI</sequence>
<evidence type="ECO:0000313" key="3">
    <source>
        <dbReference type="Proteomes" id="UP001632038"/>
    </source>
</evidence>
<evidence type="ECO:0000256" key="1">
    <source>
        <dbReference type="SAM" id="MobiDB-lite"/>
    </source>
</evidence>
<keyword evidence="3" id="KW-1185">Reference proteome</keyword>
<evidence type="ECO:0000313" key="2">
    <source>
        <dbReference type="EMBL" id="KAL3655087.1"/>
    </source>
</evidence>
<protein>
    <submittedName>
        <fullName evidence="2">Uncharacterized protein</fullName>
    </submittedName>
</protein>
<dbReference type="EMBL" id="JAVIJP010000002">
    <property type="protein sequence ID" value="KAL3655087.1"/>
    <property type="molecule type" value="Genomic_DNA"/>
</dbReference>
<feature type="region of interest" description="Disordered" evidence="1">
    <location>
        <begin position="44"/>
        <end position="69"/>
    </location>
</feature>
<accession>A0ABD3EMW4</accession>
<reference evidence="3" key="1">
    <citation type="journal article" date="2024" name="IScience">
        <title>Strigolactones Initiate the Formation of Haustorium-like Structures in Castilleja.</title>
        <authorList>
            <person name="Buerger M."/>
            <person name="Peterson D."/>
            <person name="Chory J."/>
        </authorList>
    </citation>
    <scope>NUCLEOTIDE SEQUENCE [LARGE SCALE GENOMIC DNA]</scope>
</reference>
<dbReference type="PIRSF" id="PIRSF031279">
    <property type="entry name" value="UCP031279"/>
    <property type="match status" value="1"/>
</dbReference>
<comment type="caution">
    <text evidence="2">The sequence shown here is derived from an EMBL/GenBank/DDBJ whole genome shotgun (WGS) entry which is preliminary data.</text>
</comment>
<feature type="compositionally biased region" description="Low complexity" evidence="1">
    <location>
        <begin position="55"/>
        <end position="65"/>
    </location>
</feature>
<dbReference type="PANTHER" id="PTHR33526">
    <property type="entry name" value="OS07G0123800 PROTEIN"/>
    <property type="match status" value="1"/>
</dbReference>
<proteinExistence type="predicted"/>
<organism evidence="2 3">
    <name type="scientific">Castilleja foliolosa</name>
    <dbReference type="NCBI Taxonomy" id="1961234"/>
    <lineage>
        <taxon>Eukaryota</taxon>
        <taxon>Viridiplantae</taxon>
        <taxon>Streptophyta</taxon>
        <taxon>Embryophyta</taxon>
        <taxon>Tracheophyta</taxon>
        <taxon>Spermatophyta</taxon>
        <taxon>Magnoliopsida</taxon>
        <taxon>eudicotyledons</taxon>
        <taxon>Gunneridae</taxon>
        <taxon>Pentapetalae</taxon>
        <taxon>asterids</taxon>
        <taxon>lamiids</taxon>
        <taxon>Lamiales</taxon>
        <taxon>Orobanchaceae</taxon>
        <taxon>Pedicularideae</taxon>
        <taxon>Castillejinae</taxon>
        <taxon>Castilleja</taxon>
    </lineage>
</organism>
<dbReference type="AlphaFoldDB" id="A0ABD3EMW4"/>
<name>A0ABD3EMW4_9LAMI</name>
<dbReference type="PANTHER" id="PTHR33526:SF4">
    <property type="entry name" value="OS07G0123800 PROTEIN"/>
    <property type="match status" value="1"/>
</dbReference>
<gene>
    <name evidence="2" type="ORF">CASFOL_000873</name>
</gene>
<dbReference type="InterPro" id="IPR016972">
    <property type="entry name" value="UCP031279"/>
</dbReference>